<evidence type="ECO:0000256" key="7">
    <source>
        <dbReference type="ARBA" id="ARBA00022840"/>
    </source>
</evidence>
<keyword evidence="5 10" id="KW-0548">Nucleotidyltransferase</keyword>
<dbReference type="SUPFAM" id="SSF52374">
    <property type="entry name" value="Nucleotidylyl transferase"/>
    <property type="match status" value="1"/>
</dbReference>
<dbReference type="HAMAP" id="MF_00244">
    <property type="entry name" value="NaMN_adenylyltr"/>
    <property type="match status" value="1"/>
</dbReference>
<evidence type="ECO:0000256" key="6">
    <source>
        <dbReference type="ARBA" id="ARBA00022741"/>
    </source>
</evidence>
<keyword evidence="4 10" id="KW-0808">Transferase</keyword>
<dbReference type="KEGG" id="crw:CROST_023540"/>
<evidence type="ECO:0000256" key="5">
    <source>
        <dbReference type="ARBA" id="ARBA00022695"/>
    </source>
</evidence>
<evidence type="ECO:0000256" key="3">
    <source>
        <dbReference type="ARBA" id="ARBA00022642"/>
    </source>
</evidence>
<evidence type="ECO:0000313" key="11">
    <source>
        <dbReference type="EMBL" id="URZ11637.1"/>
    </source>
</evidence>
<name>A0A1S8LRF8_9CLOT</name>
<protein>
    <recommendedName>
        <fullName evidence="10">Probable nicotinate-nucleotide adenylyltransferase</fullName>
        <ecNumber evidence="10">2.7.7.18</ecNumber>
    </recommendedName>
    <alternativeName>
        <fullName evidence="10">Deamido-NAD(+) diphosphorylase</fullName>
    </alternativeName>
    <alternativeName>
        <fullName evidence="10">Deamido-NAD(+) pyrophosphorylase</fullName>
    </alternativeName>
    <alternativeName>
        <fullName evidence="10">Nicotinate mononucleotide adenylyltransferase</fullName>
        <shortName evidence="10">NaMN adenylyltransferase</shortName>
    </alternativeName>
</protein>
<dbReference type="AlphaFoldDB" id="A0A1S8LRF8"/>
<dbReference type="InterPro" id="IPR004821">
    <property type="entry name" value="Cyt_trans-like"/>
</dbReference>
<organism evidence="11 12">
    <name type="scientific">Clostridium felsineum</name>
    <dbReference type="NCBI Taxonomy" id="36839"/>
    <lineage>
        <taxon>Bacteria</taxon>
        <taxon>Bacillati</taxon>
        <taxon>Bacillota</taxon>
        <taxon>Clostridia</taxon>
        <taxon>Eubacteriales</taxon>
        <taxon>Clostridiaceae</taxon>
        <taxon>Clostridium</taxon>
    </lineage>
</organism>
<comment type="function">
    <text evidence="1 10">Catalyzes the reversible adenylation of nicotinate mononucleotide (NaMN) to nicotinic acid adenine dinucleotide (NaAD).</text>
</comment>
<dbReference type="PANTHER" id="PTHR39321">
    <property type="entry name" value="NICOTINATE-NUCLEOTIDE ADENYLYLTRANSFERASE-RELATED"/>
    <property type="match status" value="1"/>
</dbReference>
<keyword evidence="8 10" id="KW-0520">NAD</keyword>
<comment type="pathway">
    <text evidence="2 10">Cofactor biosynthesis; NAD(+) biosynthesis; deamido-NAD(+) from nicotinate D-ribonucleotide: step 1/1.</text>
</comment>
<evidence type="ECO:0000256" key="4">
    <source>
        <dbReference type="ARBA" id="ARBA00022679"/>
    </source>
</evidence>
<dbReference type="InterPro" id="IPR005248">
    <property type="entry name" value="NadD/NMNAT"/>
</dbReference>
<evidence type="ECO:0000313" key="12">
    <source>
        <dbReference type="Proteomes" id="UP000190951"/>
    </source>
</evidence>
<keyword evidence="12" id="KW-1185">Reference proteome</keyword>
<dbReference type="GO" id="GO:0009435">
    <property type="term" value="P:NAD+ biosynthetic process"/>
    <property type="evidence" value="ECO:0007669"/>
    <property type="project" value="UniProtKB-UniRule"/>
</dbReference>
<dbReference type="CDD" id="cd02165">
    <property type="entry name" value="NMNAT"/>
    <property type="match status" value="1"/>
</dbReference>
<accession>A0A1S8LRF8</accession>
<dbReference type="PANTHER" id="PTHR39321:SF3">
    <property type="entry name" value="PHOSPHOPANTETHEINE ADENYLYLTRANSFERASE"/>
    <property type="match status" value="1"/>
</dbReference>
<dbReference type="EMBL" id="CP096983">
    <property type="protein sequence ID" value="URZ11637.1"/>
    <property type="molecule type" value="Genomic_DNA"/>
</dbReference>
<sequence length="202" mass="23626">MIKKNTVLVYGGAFNPPSISHITLAKQLLNFTDAEKLIFLPVGDNYKKRELIPAYHRVNMLKITCEDNHRLEVSTIEVDAKKRLYTLETLNIIKKQNKNKDICFILGTDNLKDIVNWKGYERILTEYKLIVMERGEDTLDKIFYDIPVLENYKDNLIHIKGLLVNDISSSLIRNNIKQKKAIKHLTAQKIIEYINKNKLYEY</sequence>
<evidence type="ECO:0000256" key="2">
    <source>
        <dbReference type="ARBA" id="ARBA00005019"/>
    </source>
</evidence>
<dbReference type="InterPro" id="IPR014729">
    <property type="entry name" value="Rossmann-like_a/b/a_fold"/>
</dbReference>
<dbReference type="EC" id="2.7.7.18" evidence="10"/>
<gene>
    <name evidence="11" type="primary">nadD_2</name>
    <name evidence="10" type="synonym">nadD</name>
    <name evidence="11" type="ORF">CROST_023540</name>
</gene>
<dbReference type="GO" id="GO:0005524">
    <property type="term" value="F:ATP binding"/>
    <property type="evidence" value="ECO:0007669"/>
    <property type="project" value="UniProtKB-KW"/>
</dbReference>
<evidence type="ECO:0000256" key="1">
    <source>
        <dbReference type="ARBA" id="ARBA00002324"/>
    </source>
</evidence>
<keyword evidence="6 10" id="KW-0547">Nucleotide-binding</keyword>
<evidence type="ECO:0000256" key="9">
    <source>
        <dbReference type="ARBA" id="ARBA00048721"/>
    </source>
</evidence>
<proteinExistence type="inferred from homology"/>
<dbReference type="RefSeq" id="WP_077835388.1">
    <property type="nucleotide sequence ID" value="NZ_CP096983.1"/>
</dbReference>
<comment type="catalytic activity">
    <reaction evidence="9 10">
        <text>nicotinate beta-D-ribonucleotide + ATP + H(+) = deamido-NAD(+) + diphosphate</text>
        <dbReference type="Rhea" id="RHEA:22860"/>
        <dbReference type="ChEBI" id="CHEBI:15378"/>
        <dbReference type="ChEBI" id="CHEBI:30616"/>
        <dbReference type="ChEBI" id="CHEBI:33019"/>
        <dbReference type="ChEBI" id="CHEBI:57502"/>
        <dbReference type="ChEBI" id="CHEBI:58437"/>
        <dbReference type="EC" id="2.7.7.18"/>
    </reaction>
</comment>
<evidence type="ECO:0000256" key="10">
    <source>
        <dbReference type="HAMAP-Rule" id="MF_00244"/>
    </source>
</evidence>
<comment type="similarity">
    <text evidence="10">Belongs to the NadD family.</text>
</comment>
<dbReference type="NCBIfam" id="TIGR00482">
    <property type="entry name" value="nicotinate (nicotinamide) nucleotide adenylyltransferase"/>
    <property type="match status" value="1"/>
</dbReference>
<reference evidence="11 12" key="1">
    <citation type="submission" date="2022-04" db="EMBL/GenBank/DDBJ databases">
        <title>Genome sequence of C. roseum typestrain.</title>
        <authorList>
            <person name="Poehlein A."/>
            <person name="Schoch T."/>
            <person name="Duerre P."/>
            <person name="Daniel R."/>
        </authorList>
    </citation>
    <scope>NUCLEOTIDE SEQUENCE [LARGE SCALE GENOMIC DNA]</scope>
    <source>
        <strain evidence="11 12">DSM 7320</strain>
    </source>
</reference>
<dbReference type="Gene3D" id="3.40.50.620">
    <property type="entry name" value="HUPs"/>
    <property type="match status" value="1"/>
</dbReference>
<evidence type="ECO:0000256" key="8">
    <source>
        <dbReference type="ARBA" id="ARBA00023027"/>
    </source>
</evidence>
<keyword evidence="3 10" id="KW-0662">Pyridine nucleotide biosynthesis</keyword>
<keyword evidence="7 10" id="KW-0067">ATP-binding</keyword>
<dbReference type="Pfam" id="PF01467">
    <property type="entry name" value="CTP_transf_like"/>
    <property type="match status" value="1"/>
</dbReference>
<dbReference type="STRING" id="84029.CROST_03390"/>
<dbReference type="Proteomes" id="UP000190951">
    <property type="component" value="Chromosome"/>
</dbReference>
<dbReference type="GO" id="GO:0004515">
    <property type="term" value="F:nicotinate-nucleotide adenylyltransferase activity"/>
    <property type="evidence" value="ECO:0007669"/>
    <property type="project" value="UniProtKB-UniRule"/>
</dbReference>